<name>A0A7K4EA82_9PSED</name>
<comment type="caution">
    <text evidence="4">The sequence shown here is derived from an EMBL/GenBank/DDBJ whole genome shotgun (WGS) entry which is preliminary data.</text>
</comment>
<dbReference type="OrthoDB" id="9813892at2"/>
<keyword evidence="2" id="KW-0604">Photosystem II</keyword>
<evidence type="ECO:0000256" key="2">
    <source>
        <dbReference type="ARBA" id="ARBA00023276"/>
    </source>
</evidence>
<dbReference type="GO" id="GO:0009523">
    <property type="term" value="C:photosystem II"/>
    <property type="evidence" value="ECO:0007669"/>
    <property type="project" value="UniProtKB-KW"/>
</dbReference>
<dbReference type="PANTHER" id="PTHR47199">
    <property type="entry name" value="PHOTOSYSTEM II STABILITY/ASSEMBLY FACTOR HCF136, CHLOROPLASTIC"/>
    <property type="match status" value="1"/>
</dbReference>
<evidence type="ECO:0000313" key="4">
    <source>
        <dbReference type="EMBL" id="NNJ14552.1"/>
    </source>
</evidence>
<keyword evidence="5" id="KW-1185">Reference proteome</keyword>
<dbReference type="Gene3D" id="2.130.10.10">
    <property type="entry name" value="YVTN repeat-like/Quinoprotein amine dehydrogenase"/>
    <property type="match status" value="2"/>
</dbReference>
<dbReference type="Pfam" id="PF14870">
    <property type="entry name" value="PSII_BNR"/>
    <property type="match status" value="1"/>
</dbReference>
<reference evidence="4 5" key="1">
    <citation type="journal article" date="2013" name="Genome Announc.">
        <title>Genome Sequence of Naphthalene-Degrading Soil Bacterium Pseudomonas putida CSV86.</title>
        <authorList>
            <person name="Phale P.S."/>
            <person name="Paliwal V."/>
            <person name="Raju S.C."/>
            <person name="Modak A."/>
            <person name="Purohit H.J."/>
        </authorList>
    </citation>
    <scope>NUCLEOTIDE SEQUENCE [LARGE SCALE GENOMIC DNA]</scope>
    <source>
        <strain evidence="4 5">CSV86</strain>
    </source>
</reference>
<keyword evidence="1" id="KW-0602">Photosynthesis</keyword>
<dbReference type="AlphaFoldDB" id="A0A7K4EA82"/>
<dbReference type="Proteomes" id="UP000010448">
    <property type="component" value="Unassembled WGS sequence"/>
</dbReference>
<protein>
    <recommendedName>
        <fullName evidence="3">Photosynthesis system II assembly factor Ycf48/Hcf136-like domain-containing protein</fullName>
    </recommendedName>
</protein>
<gene>
    <name evidence="4" type="ORF">CSV86_004460</name>
</gene>
<dbReference type="Pfam" id="PF02012">
    <property type="entry name" value="BNR"/>
    <property type="match status" value="1"/>
</dbReference>
<dbReference type="InterPro" id="IPR002860">
    <property type="entry name" value="BNR_rpt"/>
</dbReference>
<evidence type="ECO:0000256" key="1">
    <source>
        <dbReference type="ARBA" id="ARBA00022531"/>
    </source>
</evidence>
<proteinExistence type="predicted"/>
<evidence type="ECO:0000313" key="5">
    <source>
        <dbReference type="Proteomes" id="UP000010448"/>
    </source>
</evidence>
<dbReference type="InterPro" id="IPR028203">
    <property type="entry name" value="PSII_CF48-like_dom"/>
</dbReference>
<feature type="domain" description="Photosynthesis system II assembly factor Ycf48/Hcf136-like" evidence="3">
    <location>
        <begin position="136"/>
        <end position="262"/>
    </location>
</feature>
<dbReference type="InterPro" id="IPR015943">
    <property type="entry name" value="WD40/YVTN_repeat-like_dom_sf"/>
</dbReference>
<organism evidence="4 5">
    <name type="scientific">Pseudomonas bharatica CSV86</name>
    <dbReference type="NCBI Taxonomy" id="1005395"/>
    <lineage>
        <taxon>Bacteria</taxon>
        <taxon>Pseudomonadati</taxon>
        <taxon>Pseudomonadota</taxon>
        <taxon>Gammaproteobacteria</taxon>
        <taxon>Pseudomonadales</taxon>
        <taxon>Pseudomonadaceae</taxon>
        <taxon>Pseudomonas</taxon>
        <taxon>Pseudomonas bharatica</taxon>
    </lineage>
</organism>
<dbReference type="RefSeq" id="WP_080604786.1">
    <property type="nucleotide sequence ID" value="NZ_AMWJ02000001.1"/>
</dbReference>
<dbReference type="PANTHER" id="PTHR47199:SF2">
    <property type="entry name" value="PHOTOSYSTEM II STABILITY_ASSEMBLY FACTOR HCF136, CHLOROPLASTIC"/>
    <property type="match status" value="1"/>
</dbReference>
<dbReference type="CDD" id="cd15482">
    <property type="entry name" value="Sialidase_non-viral"/>
    <property type="match status" value="1"/>
</dbReference>
<sequence length="349" mass="36992">MTEPLLAQQHATVRARPWALAAGMAVLLAMGFQADRVEAAASPEAEVWSTLSAKSDKGLLLDVTRAGARLVMVGERGHILFSDDQGKTWTQAKVPTRQLLTAVTFVDDKHGWAVGHDAQILASSDGGATWSKQYEDLSREAPLLDVWFENPQHGLAIGAYGAMLETTDGGQNWQDVGDRLDNPDGLHLNGIARVKDAGLVIVGEQGSLYRSSDDGQTWEKLESPYEGSFFGVIGTAQANTLLAYGLRANLYRSTDFGSTWQPISLQAARGPLQFGLASATLLDDGSLVLVGNGGTVLRSSDDGQTFSVFNRPDRLALAGASGLSDGNLILVGQGGAHYATATGAERAQP</sequence>
<dbReference type="EMBL" id="AMWJ02000001">
    <property type="protein sequence ID" value="NNJ14552.1"/>
    <property type="molecule type" value="Genomic_DNA"/>
</dbReference>
<accession>A0A7K4EA82</accession>
<dbReference type="SUPFAM" id="SSF110296">
    <property type="entry name" value="Oligoxyloglucan reducing end-specific cellobiohydrolase"/>
    <property type="match status" value="1"/>
</dbReference>
<dbReference type="GO" id="GO:0015979">
    <property type="term" value="P:photosynthesis"/>
    <property type="evidence" value="ECO:0007669"/>
    <property type="project" value="UniProtKB-KW"/>
</dbReference>
<evidence type="ECO:0000259" key="3">
    <source>
        <dbReference type="Pfam" id="PF14870"/>
    </source>
</evidence>